<evidence type="ECO:0000256" key="6">
    <source>
        <dbReference type="SAM" id="MobiDB-lite"/>
    </source>
</evidence>
<dbReference type="PANTHER" id="PTHR10039">
    <property type="entry name" value="AMELOGENIN"/>
    <property type="match status" value="1"/>
</dbReference>
<keyword evidence="9" id="KW-1185">Reference proteome</keyword>
<protein>
    <recommendedName>
        <fullName evidence="7">C2H2-type domain-containing protein</fullName>
    </recommendedName>
</protein>
<evidence type="ECO:0000313" key="9">
    <source>
        <dbReference type="Proteomes" id="UP001239213"/>
    </source>
</evidence>
<comment type="caution">
    <text evidence="8">The sequence shown here is derived from an EMBL/GenBank/DDBJ whole genome shotgun (WGS) entry which is preliminary data.</text>
</comment>
<evidence type="ECO:0000256" key="1">
    <source>
        <dbReference type="ARBA" id="ARBA00022723"/>
    </source>
</evidence>
<feature type="domain" description="C2H2-type" evidence="7">
    <location>
        <begin position="1163"/>
        <end position="1182"/>
    </location>
</feature>
<dbReference type="Pfam" id="PF00096">
    <property type="entry name" value="zf-C2H2"/>
    <property type="match status" value="1"/>
</dbReference>
<evidence type="ECO:0000256" key="4">
    <source>
        <dbReference type="ARBA" id="ARBA00022833"/>
    </source>
</evidence>
<dbReference type="PROSITE" id="PS00028">
    <property type="entry name" value="ZINC_FINGER_C2H2_1"/>
    <property type="match status" value="1"/>
</dbReference>
<dbReference type="PROSITE" id="PS50157">
    <property type="entry name" value="ZINC_FINGER_C2H2_2"/>
    <property type="match status" value="2"/>
</dbReference>
<dbReference type="GO" id="GO:0008270">
    <property type="term" value="F:zinc ion binding"/>
    <property type="evidence" value="ECO:0007669"/>
    <property type="project" value="UniProtKB-KW"/>
</dbReference>
<dbReference type="Pfam" id="PF24883">
    <property type="entry name" value="NPHP3_N"/>
    <property type="match status" value="1"/>
</dbReference>
<keyword evidence="3 5" id="KW-0863">Zinc-finger</keyword>
<evidence type="ECO:0000256" key="3">
    <source>
        <dbReference type="ARBA" id="ARBA00022771"/>
    </source>
</evidence>
<dbReference type="Gene3D" id="3.40.50.300">
    <property type="entry name" value="P-loop containing nucleotide triphosphate hydrolases"/>
    <property type="match status" value="1"/>
</dbReference>
<dbReference type="SMART" id="SM00355">
    <property type="entry name" value="ZnF_C2H2"/>
    <property type="match status" value="4"/>
</dbReference>
<dbReference type="InterPro" id="IPR056884">
    <property type="entry name" value="NPHP3-like_N"/>
</dbReference>
<dbReference type="InterPro" id="IPR013087">
    <property type="entry name" value="Znf_C2H2_type"/>
</dbReference>
<dbReference type="FunFam" id="3.30.160.60:FF:000100">
    <property type="entry name" value="Zinc finger 45-like"/>
    <property type="match status" value="1"/>
</dbReference>
<keyword evidence="2" id="KW-0677">Repeat</keyword>
<name>A0AAI9Y921_9PEZI</name>
<evidence type="ECO:0000259" key="7">
    <source>
        <dbReference type="PROSITE" id="PS50157"/>
    </source>
</evidence>
<proteinExistence type="predicted"/>
<dbReference type="InterPro" id="IPR027417">
    <property type="entry name" value="P-loop_NTPase"/>
</dbReference>
<evidence type="ECO:0000313" key="8">
    <source>
        <dbReference type="EMBL" id="KAK1490740.1"/>
    </source>
</evidence>
<accession>A0AAI9Y921</accession>
<dbReference type="Proteomes" id="UP001239213">
    <property type="component" value="Unassembled WGS sequence"/>
</dbReference>
<keyword evidence="1" id="KW-0479">Metal-binding</keyword>
<sequence>MNQHKSYPTGRKGDSAPHKASAGHDNLELGCRLRRSSSSGFLTARRNTIALSTNPQTAYEDSPRTSLVPPYVCYVGLGQGLLGRGSIFDIRLAASFAMKSISLNSCQSLSQCELWTRTSTPFSSSFLQRLSFLLDQFSPLESLSDSISPRVCSCIVVVYVATRPSPRSGPPSLGLYRVPDLDVDVEVALRMSADKFKEQLNDIHVDKFGKTTLDDVYRSLRDIQFQQQEQKTLMNLNRIELFLSGMYSFQEVLDDRGMEDVDGIMAFVWAMNNPDHLKTPLTDTSFPRLDNQLYQRLGIQILPLSEYKQFFAGSVNGRACLLNIYNDIAEFHTTAYSRNILHDNPFAALLLWGKLHKATWKDLESTFKHLAASLRLHAEFIQTHGAPLQDRHAFRSVDSGFAAPQNSILSDNDDFRRKSHQYMLDYASVRQKFRKDEAHRKQKQKQKVLKWIAAPMKTQKLHKSFVKKREPYPETGRWLYTRYDAVSNWMREDIPQDSALWVYGKKGMGKSILSSLVVTRLQELVRTQDIPKVQTCYFYCQDADPELNTYFGILRGIVHQLVSAVDVSNLDESNEDEYVISACCNKYNGFILPLCDDKITNSGGSTLSTTEGCLSLIEAFFEINPRLYIVAAWKSSRYFASRRDYQPNPEVKAAMSKPTVSPIIGEVELQATDNTQDIRTYLVKSRRQVRGRINPTEASLLEASGNNFNLLEQDIQRIEEEVSVELTLTMLPGLFLYAVLAVDYLLNQWSKGELLRKVSSRMLPDGITKMYDMVLESLKEKMLDLSSTHWDKTKLLLGWLACAHRPLKWHEIQAIIAYDLEMDEIDFDLRIIRRENINNFLGSLVEVLPGDEILDSDFLLYSPKLYSHLVSSRLIHAKSVQCDLAILCLHYLSLRCFAAEDYSVVELHGHIRKGYFSFQDYAIPQWYKHIKTVIRECHELFSPTFYHDAGVEPGRNFVGEFGSALARFISAYDTDIKRETHPEFPEDDLSKYISLPFYPDLARLWNHIFTHQKASADERNEVGISRLQDALTSHREVLASEYQPDTTYYGPNLFKCKKTLCKFFYEGFKTEKDRDAHHNRHDRPYPCPIKTCNSAPVGFSSNKDKERHVRTYHPEEIDGQTPFIQMSRRVETAKFPCKMCGKCFTRNINLKGHMRSHFGERPFACPNCGKAFARLNDCKRHEHDYGLNISAWALGVYETLEKAAFGFFLIFNLIFNFNTLD</sequence>
<feature type="domain" description="C2H2-type" evidence="7">
    <location>
        <begin position="1135"/>
        <end position="1162"/>
    </location>
</feature>
<dbReference type="AlphaFoldDB" id="A0AAI9Y921"/>
<dbReference type="SUPFAM" id="SSF57667">
    <property type="entry name" value="beta-beta-alpha zinc fingers"/>
    <property type="match status" value="1"/>
</dbReference>
<gene>
    <name evidence="8" type="ORF">CCUS01_14397</name>
</gene>
<organism evidence="8 9">
    <name type="scientific">Colletotrichum cuscutae</name>
    <dbReference type="NCBI Taxonomy" id="1209917"/>
    <lineage>
        <taxon>Eukaryota</taxon>
        <taxon>Fungi</taxon>
        <taxon>Dikarya</taxon>
        <taxon>Ascomycota</taxon>
        <taxon>Pezizomycotina</taxon>
        <taxon>Sordariomycetes</taxon>
        <taxon>Hypocreomycetidae</taxon>
        <taxon>Glomerellales</taxon>
        <taxon>Glomerellaceae</taxon>
        <taxon>Colletotrichum</taxon>
        <taxon>Colletotrichum acutatum species complex</taxon>
    </lineage>
</organism>
<keyword evidence="4" id="KW-0862">Zinc</keyword>
<dbReference type="FunFam" id="3.30.160.60:FF:000446">
    <property type="entry name" value="Zinc finger protein"/>
    <property type="match status" value="1"/>
</dbReference>
<dbReference type="InterPro" id="IPR036236">
    <property type="entry name" value="Znf_C2H2_sf"/>
</dbReference>
<dbReference type="Gene3D" id="3.30.160.60">
    <property type="entry name" value="Classic Zinc Finger"/>
    <property type="match status" value="2"/>
</dbReference>
<feature type="region of interest" description="Disordered" evidence="6">
    <location>
        <begin position="1"/>
        <end position="23"/>
    </location>
</feature>
<reference evidence="8" key="1">
    <citation type="submission" date="2016-11" db="EMBL/GenBank/DDBJ databases">
        <title>The genome sequence of Colletotrichum cuscutae.</title>
        <authorList>
            <person name="Baroncelli R."/>
        </authorList>
    </citation>
    <scope>NUCLEOTIDE SEQUENCE</scope>
    <source>
        <strain evidence="8">IMI 304802</strain>
    </source>
</reference>
<evidence type="ECO:0000256" key="5">
    <source>
        <dbReference type="PROSITE-ProRule" id="PRU00042"/>
    </source>
</evidence>
<evidence type="ECO:0000256" key="2">
    <source>
        <dbReference type="ARBA" id="ARBA00022737"/>
    </source>
</evidence>
<dbReference type="EMBL" id="MPDP01000039">
    <property type="protein sequence ID" value="KAK1490740.1"/>
    <property type="molecule type" value="Genomic_DNA"/>
</dbReference>